<dbReference type="CDD" id="cd06578">
    <property type="entry name" value="HemD"/>
    <property type="match status" value="1"/>
</dbReference>
<evidence type="ECO:0000256" key="5">
    <source>
        <dbReference type="ARBA" id="ARBA00023244"/>
    </source>
</evidence>
<evidence type="ECO:0000256" key="1">
    <source>
        <dbReference type="ARBA" id="ARBA00004772"/>
    </source>
</evidence>
<dbReference type="InterPro" id="IPR039793">
    <property type="entry name" value="UROS/Hem4"/>
</dbReference>
<dbReference type="Pfam" id="PF02602">
    <property type="entry name" value="HEM4"/>
    <property type="match status" value="1"/>
</dbReference>
<feature type="domain" description="Tetrapyrrole biosynthesis uroporphyrinogen III synthase" evidence="10">
    <location>
        <begin position="29"/>
        <end position="230"/>
    </location>
</feature>
<comment type="caution">
    <text evidence="11">The sequence shown here is derived from an EMBL/GenBank/DDBJ whole genome shotgun (WGS) entry which is preliminary data.</text>
</comment>
<dbReference type="AlphaFoldDB" id="A0A430B752"/>
<dbReference type="Proteomes" id="UP000288028">
    <property type="component" value="Unassembled WGS sequence"/>
</dbReference>
<evidence type="ECO:0000256" key="3">
    <source>
        <dbReference type="ARBA" id="ARBA00013109"/>
    </source>
</evidence>
<accession>A0A430B752</accession>
<comment type="function">
    <text evidence="6 9">Catalyzes cyclization of the linear tetrapyrrole, hydroxymethylbilane, to the macrocyclic uroporphyrinogen III.</text>
</comment>
<keyword evidence="5 9" id="KW-0627">Porphyrin biosynthesis</keyword>
<dbReference type="UniPathway" id="UPA00251">
    <property type="reaction ID" value="UER00320"/>
</dbReference>
<organism evidence="11 12">
    <name type="scientific">Vagococcus carniphilus</name>
    <dbReference type="NCBI Taxonomy" id="218144"/>
    <lineage>
        <taxon>Bacteria</taxon>
        <taxon>Bacillati</taxon>
        <taxon>Bacillota</taxon>
        <taxon>Bacilli</taxon>
        <taxon>Lactobacillales</taxon>
        <taxon>Enterococcaceae</taxon>
        <taxon>Vagococcus</taxon>
    </lineage>
</organism>
<evidence type="ECO:0000256" key="2">
    <source>
        <dbReference type="ARBA" id="ARBA00008133"/>
    </source>
</evidence>
<keyword evidence="4 9" id="KW-0456">Lyase</keyword>
<protein>
    <recommendedName>
        <fullName evidence="7 9">Uroporphyrinogen-III synthase</fullName>
        <ecNumber evidence="3 9">4.2.1.75</ecNumber>
    </recommendedName>
</protein>
<comment type="catalytic activity">
    <reaction evidence="8 9">
        <text>hydroxymethylbilane = uroporphyrinogen III + H2O</text>
        <dbReference type="Rhea" id="RHEA:18965"/>
        <dbReference type="ChEBI" id="CHEBI:15377"/>
        <dbReference type="ChEBI" id="CHEBI:57308"/>
        <dbReference type="ChEBI" id="CHEBI:57845"/>
        <dbReference type="EC" id="4.2.1.75"/>
    </reaction>
</comment>
<dbReference type="EMBL" id="NGKB01000003">
    <property type="protein sequence ID" value="RSU16077.1"/>
    <property type="molecule type" value="Genomic_DNA"/>
</dbReference>
<dbReference type="GeneID" id="95581426"/>
<evidence type="ECO:0000313" key="11">
    <source>
        <dbReference type="EMBL" id="RSU16077.1"/>
    </source>
</evidence>
<name>A0A430B752_9ENTE</name>
<dbReference type="GO" id="GO:0006780">
    <property type="term" value="P:uroporphyrinogen III biosynthetic process"/>
    <property type="evidence" value="ECO:0007669"/>
    <property type="project" value="UniProtKB-UniRule"/>
</dbReference>
<comment type="pathway">
    <text evidence="1 9">Porphyrin-containing compound metabolism; protoporphyrin-IX biosynthesis; coproporphyrinogen-III from 5-aminolevulinate: step 3/4.</text>
</comment>
<dbReference type="RefSeq" id="WP_126792110.1">
    <property type="nucleotide sequence ID" value="NZ_CP060720.1"/>
</dbReference>
<evidence type="ECO:0000313" key="12">
    <source>
        <dbReference type="Proteomes" id="UP000288028"/>
    </source>
</evidence>
<evidence type="ECO:0000259" key="10">
    <source>
        <dbReference type="Pfam" id="PF02602"/>
    </source>
</evidence>
<dbReference type="OrthoDB" id="9815856at2"/>
<proteinExistence type="inferred from homology"/>
<dbReference type="GO" id="GO:0004852">
    <property type="term" value="F:uroporphyrinogen-III synthase activity"/>
    <property type="evidence" value="ECO:0007669"/>
    <property type="project" value="UniProtKB-UniRule"/>
</dbReference>
<evidence type="ECO:0000256" key="6">
    <source>
        <dbReference type="ARBA" id="ARBA00037589"/>
    </source>
</evidence>
<dbReference type="InterPro" id="IPR003754">
    <property type="entry name" value="4pyrrol_synth_uPrphyn_synth"/>
</dbReference>
<evidence type="ECO:0000256" key="4">
    <source>
        <dbReference type="ARBA" id="ARBA00023239"/>
    </source>
</evidence>
<evidence type="ECO:0000256" key="8">
    <source>
        <dbReference type="ARBA" id="ARBA00048617"/>
    </source>
</evidence>
<comment type="similarity">
    <text evidence="2 9">Belongs to the uroporphyrinogen-III synthase family.</text>
</comment>
<sequence>MLKTILYTREHSCPEVIKQQFLKKEMLIKEIPLITTVPVEWQLEEESFDWVFFTSANTVKFLDNRFDLTKYKIASIGNKTTEALLKRGLKVDFQPTHAVAECMSQEWLELNQEKKDQTIFLPNSVLARNIIPKELENHHHHVIEKHIYQTIFPEQSRKALKLVFQENRIKDVMVSSPSIWHHFYEVAKEEQVDLSQWQIYSIGPITTKAVEASNEQVFKQAEVYDMAHLYQEVMKEIE</sequence>
<dbReference type="Gene3D" id="3.40.50.10090">
    <property type="match status" value="2"/>
</dbReference>
<gene>
    <name evidence="11" type="ORF">CBF28_03765</name>
</gene>
<evidence type="ECO:0000256" key="9">
    <source>
        <dbReference type="RuleBase" id="RU366031"/>
    </source>
</evidence>
<reference evidence="11 12" key="1">
    <citation type="submission" date="2017-05" db="EMBL/GenBank/DDBJ databases">
        <title>Vagococcus spp. assemblies.</title>
        <authorList>
            <person name="Gulvik C.A."/>
        </authorList>
    </citation>
    <scope>NUCLEOTIDE SEQUENCE [LARGE SCALE GENOMIC DNA]</scope>
    <source>
        <strain evidence="11 12">SS1714</strain>
    </source>
</reference>
<dbReference type="EC" id="4.2.1.75" evidence="3 9"/>
<dbReference type="SUPFAM" id="SSF69618">
    <property type="entry name" value="HemD-like"/>
    <property type="match status" value="1"/>
</dbReference>
<dbReference type="InterPro" id="IPR036108">
    <property type="entry name" value="4pyrrol_syn_uPrphyn_synt_sf"/>
</dbReference>
<keyword evidence="12" id="KW-1185">Reference proteome</keyword>
<dbReference type="PANTHER" id="PTHR38042:SF1">
    <property type="entry name" value="UROPORPHYRINOGEN-III SYNTHASE, CHLOROPLASTIC"/>
    <property type="match status" value="1"/>
</dbReference>
<evidence type="ECO:0000256" key="7">
    <source>
        <dbReference type="ARBA" id="ARBA00040167"/>
    </source>
</evidence>
<dbReference type="GO" id="GO:0006782">
    <property type="term" value="P:protoporphyrinogen IX biosynthetic process"/>
    <property type="evidence" value="ECO:0007669"/>
    <property type="project" value="UniProtKB-UniRule"/>
</dbReference>
<dbReference type="PANTHER" id="PTHR38042">
    <property type="entry name" value="UROPORPHYRINOGEN-III SYNTHASE, CHLOROPLASTIC"/>
    <property type="match status" value="1"/>
</dbReference>